<organism evidence="1">
    <name type="scientific">Klebsiella pneumoniae</name>
    <dbReference type="NCBI Taxonomy" id="573"/>
    <lineage>
        <taxon>Bacteria</taxon>
        <taxon>Pseudomonadati</taxon>
        <taxon>Pseudomonadota</taxon>
        <taxon>Gammaproteobacteria</taxon>
        <taxon>Enterobacterales</taxon>
        <taxon>Enterobacteriaceae</taxon>
        <taxon>Klebsiella/Raoultella group</taxon>
        <taxon>Klebsiella</taxon>
        <taxon>Klebsiella pneumoniae complex</taxon>
    </lineage>
</organism>
<keyword evidence="1" id="KW-0614">Plasmid</keyword>
<geneLocation type="plasmid" evidence="1">
    <name>p17-15-vir-like</name>
</geneLocation>
<evidence type="ECO:0000313" key="1">
    <source>
        <dbReference type="EMBL" id="QTX14984.1"/>
    </source>
</evidence>
<accession>A0A8B0SVR4</accession>
<dbReference type="EMBL" id="MN956836">
    <property type="protein sequence ID" value="QTX14984.1"/>
    <property type="molecule type" value="Genomic_DNA"/>
</dbReference>
<proteinExistence type="predicted"/>
<protein>
    <submittedName>
        <fullName evidence="1">Uncharacterized protein</fullName>
    </submittedName>
</protein>
<sequence length="57" mass="5990">MKLALGASLYDPADPMGPSGSEATKMRHLTSIITAGSVEPTVSRYLKITGAFLNHSV</sequence>
<name>A0A8B0SVR4_KLEPN</name>
<dbReference type="AlphaFoldDB" id="A0A8B0SVR4"/>
<reference evidence="1" key="1">
    <citation type="submission" date="2020-01" db="EMBL/GenBank/DDBJ databases">
        <authorList>
            <person name="Qin S."/>
        </authorList>
    </citation>
    <scope>NUCLEOTIDE SEQUENCE</scope>
    <source>
        <strain evidence="1">CVir17-16-YZ6g</strain>
        <plasmid evidence="1">p17-15-vir-like</plasmid>
    </source>
</reference>